<proteinExistence type="predicted"/>
<keyword evidence="1" id="KW-0413">Isomerase</keyword>
<dbReference type="CDD" id="cd09022">
    <property type="entry name" value="Aldose_epim_Ec_YihR"/>
    <property type="match status" value="1"/>
</dbReference>
<dbReference type="InterPro" id="IPR008183">
    <property type="entry name" value="Aldose_1/G6P_1-epimerase"/>
</dbReference>
<dbReference type="Pfam" id="PF01263">
    <property type="entry name" value="Aldose_epim"/>
    <property type="match status" value="1"/>
</dbReference>
<dbReference type="GO" id="GO:0033499">
    <property type="term" value="P:galactose catabolic process via UDP-galactose, Leloir pathway"/>
    <property type="evidence" value="ECO:0007669"/>
    <property type="project" value="TreeGrafter"/>
</dbReference>
<protein>
    <submittedName>
        <fullName evidence="1">Aldose 1-epimerase</fullName>
        <ecNumber evidence="1">5.1.3.3</ecNumber>
    </submittedName>
</protein>
<organism evidence="1 2">
    <name type="scientific">Pseudoclavibacter helvolus</name>
    <dbReference type="NCBI Taxonomy" id="255205"/>
    <lineage>
        <taxon>Bacteria</taxon>
        <taxon>Bacillati</taxon>
        <taxon>Actinomycetota</taxon>
        <taxon>Actinomycetes</taxon>
        <taxon>Micrococcales</taxon>
        <taxon>Microbacteriaceae</taxon>
        <taxon>Pseudoclavibacter</taxon>
    </lineage>
</organism>
<dbReference type="GO" id="GO:0004034">
    <property type="term" value="F:aldose 1-epimerase activity"/>
    <property type="evidence" value="ECO:0007669"/>
    <property type="project" value="UniProtKB-EC"/>
</dbReference>
<evidence type="ECO:0000313" key="1">
    <source>
        <dbReference type="EMBL" id="MBB2959419.1"/>
    </source>
</evidence>
<dbReference type="OrthoDB" id="4739604at2"/>
<sequence>MSITPRSGSSYFLSHGGYEASISSIGASLRELTHQGRHLVHTFDMDEVRPAYKGATLAPWPNRIIDGRYRIDGQELQLPLSEPKRGHALHGLALWLDFVPEDVGPDFAVLLATIEPQTGYPFRVEVRTTYRLGEDGLTTTVELHNVGAGTAPAGASTHSYLVAGGGQIDEWTLESPAQKLMHAHGARLLPGSVVSVEEVAGAFDFREARRIGEMEIDHAFTDVFGDRGAATVTLTTPDGSGVGMTWGADAPWVQIFTSDQPGIEWDRQAVAVEPMTCAPDAFNSGLDLAWLEPGERLETTQRIFAITA</sequence>
<dbReference type="Proteomes" id="UP000545286">
    <property type="component" value="Unassembled WGS sequence"/>
</dbReference>
<keyword evidence="2" id="KW-1185">Reference proteome</keyword>
<dbReference type="AlphaFoldDB" id="A0A7W4YG99"/>
<dbReference type="Gene3D" id="2.70.98.10">
    <property type="match status" value="1"/>
</dbReference>
<reference evidence="1 2" key="1">
    <citation type="submission" date="2020-08" db="EMBL/GenBank/DDBJ databases">
        <title>Sequencing the genomes of 1000 actinobacteria strains.</title>
        <authorList>
            <person name="Klenk H.-P."/>
        </authorList>
    </citation>
    <scope>NUCLEOTIDE SEQUENCE [LARGE SCALE GENOMIC DNA]</scope>
    <source>
        <strain evidence="1 2">DSM 20419</strain>
    </source>
</reference>
<evidence type="ECO:0000313" key="2">
    <source>
        <dbReference type="Proteomes" id="UP000545286"/>
    </source>
</evidence>
<dbReference type="InterPro" id="IPR011013">
    <property type="entry name" value="Gal_mutarotase_sf_dom"/>
</dbReference>
<accession>A0A7W4YG99</accession>
<gene>
    <name evidence="1" type="ORF">FHX72_003584</name>
</gene>
<dbReference type="PANTHER" id="PTHR10091">
    <property type="entry name" value="ALDOSE-1-EPIMERASE"/>
    <property type="match status" value="1"/>
</dbReference>
<dbReference type="SUPFAM" id="SSF74650">
    <property type="entry name" value="Galactose mutarotase-like"/>
    <property type="match status" value="1"/>
</dbReference>
<dbReference type="RefSeq" id="WP_068493763.1">
    <property type="nucleotide sequence ID" value="NZ_CZJY01000053.1"/>
</dbReference>
<dbReference type="InterPro" id="IPR014718">
    <property type="entry name" value="GH-type_carb-bd"/>
</dbReference>
<name>A0A7W4YG99_9MICO</name>
<dbReference type="GO" id="GO:0030246">
    <property type="term" value="F:carbohydrate binding"/>
    <property type="evidence" value="ECO:0007669"/>
    <property type="project" value="InterPro"/>
</dbReference>
<dbReference type="PANTHER" id="PTHR10091:SF0">
    <property type="entry name" value="GALACTOSE MUTAROTASE"/>
    <property type="match status" value="1"/>
</dbReference>
<dbReference type="GO" id="GO:0006006">
    <property type="term" value="P:glucose metabolic process"/>
    <property type="evidence" value="ECO:0007669"/>
    <property type="project" value="TreeGrafter"/>
</dbReference>
<dbReference type="EMBL" id="JACHWJ010000008">
    <property type="protein sequence ID" value="MBB2959419.1"/>
    <property type="molecule type" value="Genomic_DNA"/>
</dbReference>
<comment type="caution">
    <text evidence="1">The sequence shown here is derived from an EMBL/GenBank/DDBJ whole genome shotgun (WGS) entry which is preliminary data.</text>
</comment>
<dbReference type="EC" id="5.1.3.3" evidence="1"/>
<dbReference type="InterPro" id="IPR037480">
    <property type="entry name" value="YihR-like"/>
</dbReference>